<feature type="transmembrane region" description="Helical" evidence="1">
    <location>
        <begin position="12"/>
        <end position="40"/>
    </location>
</feature>
<feature type="transmembrane region" description="Helical" evidence="1">
    <location>
        <begin position="60"/>
        <end position="84"/>
    </location>
</feature>
<keyword evidence="1" id="KW-0472">Membrane</keyword>
<feature type="transmembrane region" description="Helical" evidence="1">
    <location>
        <begin position="105"/>
        <end position="126"/>
    </location>
</feature>
<dbReference type="AlphaFoldDB" id="A0AAV2HF46"/>
<dbReference type="EMBL" id="CAXITT010000104">
    <property type="protein sequence ID" value="CAL1532034.1"/>
    <property type="molecule type" value="Genomic_DNA"/>
</dbReference>
<proteinExistence type="predicted"/>
<feature type="transmembrane region" description="Helical" evidence="1">
    <location>
        <begin position="132"/>
        <end position="155"/>
    </location>
</feature>
<protein>
    <submittedName>
        <fullName evidence="2">Uncharacterized protein</fullName>
    </submittedName>
</protein>
<comment type="caution">
    <text evidence="2">The sequence shown here is derived from an EMBL/GenBank/DDBJ whole genome shotgun (WGS) entry which is preliminary data.</text>
</comment>
<name>A0AAV2HF46_LYMST</name>
<evidence type="ECO:0000256" key="1">
    <source>
        <dbReference type="SAM" id="Phobius"/>
    </source>
</evidence>
<evidence type="ECO:0000313" key="3">
    <source>
        <dbReference type="Proteomes" id="UP001497497"/>
    </source>
</evidence>
<gene>
    <name evidence="2" type="ORF">GSLYS_00006113001</name>
</gene>
<keyword evidence="1" id="KW-0812">Transmembrane</keyword>
<organism evidence="2 3">
    <name type="scientific">Lymnaea stagnalis</name>
    <name type="common">Great pond snail</name>
    <name type="synonym">Helix stagnalis</name>
    <dbReference type="NCBI Taxonomy" id="6523"/>
    <lineage>
        <taxon>Eukaryota</taxon>
        <taxon>Metazoa</taxon>
        <taxon>Spiralia</taxon>
        <taxon>Lophotrochozoa</taxon>
        <taxon>Mollusca</taxon>
        <taxon>Gastropoda</taxon>
        <taxon>Heterobranchia</taxon>
        <taxon>Euthyneura</taxon>
        <taxon>Panpulmonata</taxon>
        <taxon>Hygrophila</taxon>
        <taxon>Lymnaeoidea</taxon>
        <taxon>Lymnaeidae</taxon>
        <taxon>Lymnaea</taxon>
    </lineage>
</organism>
<evidence type="ECO:0000313" key="2">
    <source>
        <dbReference type="EMBL" id="CAL1532034.1"/>
    </source>
</evidence>
<keyword evidence="3" id="KW-1185">Reference proteome</keyword>
<accession>A0AAV2HF46</accession>
<keyword evidence="1" id="KW-1133">Transmembrane helix</keyword>
<sequence length="265" mass="28958">MGDYTCRLVTSWIMFGVAFSLLLVAILLPGWSSIGEVFIFDDRKYSGRYQFFDPDFSTAMMASLCTSISLTALCFLLSFIMMCADCCCKVTQCMMVIPKITMTMATLAGILAEVCAALFLINIYAVKEFQTLWTINILPGYCFYMTAATGIWLLIAGCTNFGARHATRVGVDNQQTVTGISVVGQQSQAAGMNSLYGQTQGLHMSGYFPPSTAMGDQIQGYPRPPTSMGYFPPQTAFYGPRLVLSNTSTQTSLVDIKKAAETVKK</sequence>
<reference evidence="2 3" key="1">
    <citation type="submission" date="2024-04" db="EMBL/GenBank/DDBJ databases">
        <authorList>
            <consortium name="Genoscope - CEA"/>
            <person name="William W."/>
        </authorList>
    </citation>
    <scope>NUCLEOTIDE SEQUENCE [LARGE SCALE GENOMIC DNA]</scope>
</reference>
<dbReference type="Proteomes" id="UP001497497">
    <property type="component" value="Unassembled WGS sequence"/>
</dbReference>